<dbReference type="Proteomes" id="UP000305067">
    <property type="component" value="Unassembled WGS sequence"/>
</dbReference>
<protein>
    <submittedName>
        <fullName evidence="1">Uncharacterized protein</fullName>
    </submittedName>
</protein>
<reference evidence="1 2" key="1">
    <citation type="journal article" date="2019" name="Nat. Ecol. Evol.">
        <title>Megaphylogeny resolves global patterns of mushroom evolution.</title>
        <authorList>
            <person name="Varga T."/>
            <person name="Krizsan K."/>
            <person name="Foldi C."/>
            <person name="Dima B."/>
            <person name="Sanchez-Garcia M."/>
            <person name="Sanchez-Ramirez S."/>
            <person name="Szollosi G.J."/>
            <person name="Szarkandi J.G."/>
            <person name="Papp V."/>
            <person name="Albert L."/>
            <person name="Andreopoulos W."/>
            <person name="Angelini C."/>
            <person name="Antonin V."/>
            <person name="Barry K.W."/>
            <person name="Bougher N.L."/>
            <person name="Buchanan P."/>
            <person name="Buyck B."/>
            <person name="Bense V."/>
            <person name="Catcheside P."/>
            <person name="Chovatia M."/>
            <person name="Cooper J."/>
            <person name="Damon W."/>
            <person name="Desjardin D."/>
            <person name="Finy P."/>
            <person name="Geml J."/>
            <person name="Haridas S."/>
            <person name="Hughes K."/>
            <person name="Justo A."/>
            <person name="Karasinski D."/>
            <person name="Kautmanova I."/>
            <person name="Kiss B."/>
            <person name="Kocsube S."/>
            <person name="Kotiranta H."/>
            <person name="LaButti K.M."/>
            <person name="Lechner B.E."/>
            <person name="Liimatainen K."/>
            <person name="Lipzen A."/>
            <person name="Lukacs Z."/>
            <person name="Mihaltcheva S."/>
            <person name="Morgado L.N."/>
            <person name="Niskanen T."/>
            <person name="Noordeloos M.E."/>
            <person name="Ohm R.A."/>
            <person name="Ortiz-Santana B."/>
            <person name="Ovrebo C."/>
            <person name="Racz N."/>
            <person name="Riley R."/>
            <person name="Savchenko A."/>
            <person name="Shiryaev A."/>
            <person name="Soop K."/>
            <person name="Spirin V."/>
            <person name="Szebenyi C."/>
            <person name="Tomsovsky M."/>
            <person name="Tulloss R.E."/>
            <person name="Uehling J."/>
            <person name="Grigoriev I.V."/>
            <person name="Vagvolgyi C."/>
            <person name="Papp T."/>
            <person name="Martin F.M."/>
            <person name="Miettinen O."/>
            <person name="Hibbett D.S."/>
            <person name="Nagy L.G."/>
        </authorList>
    </citation>
    <scope>NUCLEOTIDE SEQUENCE [LARGE SCALE GENOMIC DNA]</scope>
    <source>
        <strain evidence="1 2">CBS 309.79</strain>
    </source>
</reference>
<sequence length="137" mass="15174">MNALRGSSWRSLSVSLKVYALCISSLRSDPTLLLKSIKSIIVSSQTQSWPHNLVWNQNAQHRTHSSLSQARNYLVTTAIRTGSILVTSRKHCSCLGVTVRCSLARLRSLSFATRAHHTPLYTGACNFTPDSYLENGI</sequence>
<name>A0A5C3Q0Q5_9AGAR</name>
<evidence type="ECO:0000313" key="1">
    <source>
        <dbReference type="EMBL" id="TFK95552.1"/>
    </source>
</evidence>
<evidence type="ECO:0000313" key="2">
    <source>
        <dbReference type="Proteomes" id="UP000305067"/>
    </source>
</evidence>
<organism evidence="1 2">
    <name type="scientific">Pterulicium gracile</name>
    <dbReference type="NCBI Taxonomy" id="1884261"/>
    <lineage>
        <taxon>Eukaryota</taxon>
        <taxon>Fungi</taxon>
        <taxon>Dikarya</taxon>
        <taxon>Basidiomycota</taxon>
        <taxon>Agaricomycotina</taxon>
        <taxon>Agaricomycetes</taxon>
        <taxon>Agaricomycetidae</taxon>
        <taxon>Agaricales</taxon>
        <taxon>Pleurotineae</taxon>
        <taxon>Pterulaceae</taxon>
        <taxon>Pterulicium</taxon>
    </lineage>
</organism>
<dbReference type="AlphaFoldDB" id="A0A5C3Q0Q5"/>
<accession>A0A5C3Q0Q5</accession>
<dbReference type="EMBL" id="ML178881">
    <property type="protein sequence ID" value="TFK95552.1"/>
    <property type="molecule type" value="Genomic_DNA"/>
</dbReference>
<gene>
    <name evidence="1" type="ORF">BDV98DRAFT_377776</name>
</gene>
<proteinExistence type="predicted"/>
<keyword evidence="2" id="KW-1185">Reference proteome</keyword>